<evidence type="ECO:0000256" key="5">
    <source>
        <dbReference type="ARBA" id="ARBA00022605"/>
    </source>
</evidence>
<dbReference type="GO" id="GO:0006541">
    <property type="term" value="P:glutamine metabolic process"/>
    <property type="evidence" value="ECO:0007669"/>
    <property type="project" value="TreeGrafter"/>
</dbReference>
<evidence type="ECO:0000256" key="9">
    <source>
        <dbReference type="ARBA" id="ARBA00022840"/>
    </source>
</evidence>
<evidence type="ECO:0000256" key="6">
    <source>
        <dbReference type="ARBA" id="ARBA00022723"/>
    </source>
</evidence>
<evidence type="ECO:0000256" key="12">
    <source>
        <dbReference type="ARBA" id="ARBA00048816"/>
    </source>
</evidence>
<dbReference type="InterPro" id="IPR005479">
    <property type="entry name" value="CPAse_ATP-bd"/>
</dbReference>
<dbReference type="Gene3D" id="3.40.50.20">
    <property type="match status" value="1"/>
</dbReference>
<evidence type="ECO:0000313" key="16">
    <source>
        <dbReference type="Proteomes" id="UP000037035"/>
    </source>
</evidence>
<evidence type="ECO:0000256" key="10">
    <source>
        <dbReference type="ARBA" id="ARBA00023211"/>
    </source>
</evidence>
<keyword evidence="4" id="KW-0436">Ligase</keyword>
<dbReference type="InterPro" id="IPR016185">
    <property type="entry name" value="PreATP-grasp_dom_sf"/>
</dbReference>
<reference evidence="15 16" key="1">
    <citation type="submission" date="2015-08" db="EMBL/GenBank/DDBJ databases">
        <title>Next Generation Sequencing and Analysis of the Genome of Puccinia sorghi L Schw, the Causal Agent of Maize Common Rust.</title>
        <authorList>
            <person name="Rochi L."/>
            <person name="Burguener G."/>
            <person name="Darino M."/>
            <person name="Turjanski A."/>
            <person name="Kreff E."/>
            <person name="Dieguez M.J."/>
            <person name="Sacco F."/>
        </authorList>
    </citation>
    <scope>NUCLEOTIDE SEQUENCE [LARGE SCALE GENOMIC DNA]</scope>
    <source>
        <strain evidence="15 16">RO10H11247</strain>
    </source>
</reference>
<evidence type="ECO:0000313" key="15">
    <source>
        <dbReference type="EMBL" id="KNZ45541.1"/>
    </source>
</evidence>
<dbReference type="InterPro" id="IPR058047">
    <property type="entry name" value="CPSase_preATP-grasp"/>
</dbReference>
<dbReference type="GO" id="GO:0006526">
    <property type="term" value="P:L-arginine biosynthetic process"/>
    <property type="evidence" value="ECO:0007669"/>
    <property type="project" value="UniProtKB-KW"/>
</dbReference>
<dbReference type="PANTHER" id="PTHR11405">
    <property type="entry name" value="CARBAMOYLTRANSFERASE FAMILY MEMBER"/>
    <property type="match status" value="1"/>
</dbReference>
<feature type="domain" description="ATP-grasp" evidence="14">
    <location>
        <begin position="48"/>
        <end position="239"/>
    </location>
</feature>
<dbReference type="Gene3D" id="3.20.20.140">
    <property type="entry name" value="Metal-dependent hydrolases"/>
    <property type="match status" value="1"/>
</dbReference>
<comment type="catalytic activity">
    <reaction evidence="11">
        <text>hydrogencarbonate + NH4(+) + 2 ATP = carbamoyl phosphate + 2 ADP + phosphate + 2 H(+)</text>
        <dbReference type="Rhea" id="RHEA:18029"/>
        <dbReference type="ChEBI" id="CHEBI:15378"/>
        <dbReference type="ChEBI" id="CHEBI:17544"/>
        <dbReference type="ChEBI" id="CHEBI:28938"/>
        <dbReference type="ChEBI" id="CHEBI:30616"/>
        <dbReference type="ChEBI" id="CHEBI:43474"/>
        <dbReference type="ChEBI" id="CHEBI:58228"/>
        <dbReference type="ChEBI" id="CHEBI:456216"/>
        <dbReference type="EC" id="6.3.4.16"/>
    </reaction>
</comment>
<gene>
    <name evidence="15" type="ORF">VP01_801g14</name>
</gene>
<keyword evidence="7" id="KW-0677">Repeat</keyword>
<dbReference type="EMBL" id="LAVV01013517">
    <property type="protein sequence ID" value="KNZ45541.1"/>
    <property type="molecule type" value="Genomic_DNA"/>
</dbReference>
<dbReference type="InterPro" id="IPR005483">
    <property type="entry name" value="CPSase_dom"/>
</dbReference>
<dbReference type="GO" id="GO:0004151">
    <property type="term" value="F:dihydroorotase activity"/>
    <property type="evidence" value="ECO:0007669"/>
    <property type="project" value="TreeGrafter"/>
</dbReference>
<evidence type="ECO:0000256" key="8">
    <source>
        <dbReference type="ARBA" id="ARBA00022741"/>
    </source>
</evidence>
<evidence type="ECO:0000259" key="14">
    <source>
        <dbReference type="PROSITE" id="PS50975"/>
    </source>
</evidence>
<evidence type="ECO:0000256" key="11">
    <source>
        <dbReference type="ARBA" id="ARBA00047359"/>
    </source>
</evidence>
<dbReference type="Gene3D" id="3.30.470.20">
    <property type="entry name" value="ATP-grasp fold, B domain"/>
    <property type="match status" value="1"/>
</dbReference>
<dbReference type="PRINTS" id="PR00098">
    <property type="entry name" value="CPSASE"/>
</dbReference>
<evidence type="ECO:0000256" key="1">
    <source>
        <dbReference type="ARBA" id="ARBA00005077"/>
    </source>
</evidence>
<organism evidence="15 16">
    <name type="scientific">Puccinia sorghi</name>
    <dbReference type="NCBI Taxonomy" id="27349"/>
    <lineage>
        <taxon>Eukaryota</taxon>
        <taxon>Fungi</taxon>
        <taxon>Dikarya</taxon>
        <taxon>Basidiomycota</taxon>
        <taxon>Pucciniomycotina</taxon>
        <taxon>Pucciniomycetes</taxon>
        <taxon>Pucciniales</taxon>
        <taxon>Pucciniaceae</taxon>
        <taxon>Puccinia</taxon>
    </lineage>
</organism>
<dbReference type="PROSITE" id="PS50975">
    <property type="entry name" value="ATP_GRASP"/>
    <property type="match status" value="1"/>
</dbReference>
<dbReference type="FunFam" id="3.30.470.20:FF:000026">
    <property type="entry name" value="Carbamoyl-phosphate synthase large chain"/>
    <property type="match status" value="1"/>
</dbReference>
<dbReference type="GO" id="GO:0004088">
    <property type="term" value="F:carbamoyl-phosphate synthase (glutamine-hydrolyzing) activity"/>
    <property type="evidence" value="ECO:0007669"/>
    <property type="project" value="UniProtKB-EC"/>
</dbReference>
<accession>A0A0L6UAK0</accession>
<keyword evidence="5" id="KW-0028">Amino-acid biosynthesis</keyword>
<comment type="catalytic activity">
    <reaction evidence="12">
        <text>hydrogencarbonate + L-glutamine + 2 ATP + H2O = carbamoyl phosphate + L-glutamate + 2 ADP + phosphate + 2 H(+)</text>
        <dbReference type="Rhea" id="RHEA:18633"/>
        <dbReference type="ChEBI" id="CHEBI:15377"/>
        <dbReference type="ChEBI" id="CHEBI:15378"/>
        <dbReference type="ChEBI" id="CHEBI:17544"/>
        <dbReference type="ChEBI" id="CHEBI:29985"/>
        <dbReference type="ChEBI" id="CHEBI:30616"/>
        <dbReference type="ChEBI" id="CHEBI:43474"/>
        <dbReference type="ChEBI" id="CHEBI:58228"/>
        <dbReference type="ChEBI" id="CHEBI:58359"/>
        <dbReference type="ChEBI" id="CHEBI:456216"/>
        <dbReference type="EC" id="6.3.5.5"/>
    </reaction>
</comment>
<evidence type="ECO:0000256" key="2">
    <source>
        <dbReference type="ARBA" id="ARBA00009799"/>
    </source>
</evidence>
<keyword evidence="16" id="KW-1185">Reference proteome</keyword>
<evidence type="ECO:0000256" key="7">
    <source>
        <dbReference type="ARBA" id="ARBA00022737"/>
    </source>
</evidence>
<dbReference type="GO" id="GO:0006228">
    <property type="term" value="P:UTP biosynthetic process"/>
    <property type="evidence" value="ECO:0007669"/>
    <property type="project" value="TreeGrafter"/>
</dbReference>
<dbReference type="Pfam" id="PF25596">
    <property type="entry name" value="CPSase_L_D1"/>
    <property type="match status" value="1"/>
</dbReference>
<dbReference type="VEuPathDB" id="FungiDB:VP01_801g14"/>
<keyword evidence="8 13" id="KW-0547">Nucleotide-binding</keyword>
<name>A0A0L6UAK0_9BASI</name>
<keyword evidence="6" id="KW-0479">Metal-binding</keyword>
<dbReference type="AlphaFoldDB" id="A0A0L6UAK0"/>
<dbReference type="Proteomes" id="UP000037035">
    <property type="component" value="Unassembled WGS sequence"/>
</dbReference>
<dbReference type="GO" id="GO:0004070">
    <property type="term" value="F:aspartate carbamoyltransferase activity"/>
    <property type="evidence" value="ECO:0007669"/>
    <property type="project" value="TreeGrafter"/>
</dbReference>
<dbReference type="OrthoDB" id="1924069at2759"/>
<evidence type="ECO:0000256" key="13">
    <source>
        <dbReference type="PROSITE-ProRule" id="PRU00409"/>
    </source>
</evidence>
<dbReference type="GO" id="GO:0046872">
    <property type="term" value="F:metal ion binding"/>
    <property type="evidence" value="ECO:0007669"/>
    <property type="project" value="UniProtKB-KW"/>
</dbReference>
<proteinExistence type="inferred from homology"/>
<comment type="pathway">
    <text evidence="1">Amino-acid biosynthesis; L-arginine biosynthesis; carbamoyl phosphate from bicarbonate: step 1/1.</text>
</comment>
<dbReference type="Gene3D" id="3.30.1490.20">
    <property type="entry name" value="ATP-grasp fold, A domain"/>
    <property type="match status" value="1"/>
</dbReference>
<dbReference type="GO" id="GO:0004087">
    <property type="term" value="F:carbamoyl-phosphate synthase (ammonia) activity"/>
    <property type="evidence" value="ECO:0007669"/>
    <property type="project" value="UniProtKB-EC"/>
</dbReference>
<dbReference type="Pfam" id="PF02786">
    <property type="entry name" value="CPSase_L_D2"/>
    <property type="match status" value="1"/>
</dbReference>
<dbReference type="GO" id="GO:0019240">
    <property type="term" value="P:citrulline biosynthetic process"/>
    <property type="evidence" value="ECO:0007669"/>
    <property type="project" value="TreeGrafter"/>
</dbReference>
<dbReference type="FunFam" id="3.30.1490.20:FF:000001">
    <property type="entry name" value="Carbamoyl-phosphate synthase large chain"/>
    <property type="match status" value="1"/>
</dbReference>
<dbReference type="GO" id="GO:0006207">
    <property type="term" value="P:'de novo' pyrimidine nucleobase biosynthetic process"/>
    <property type="evidence" value="ECO:0007669"/>
    <property type="project" value="TreeGrafter"/>
</dbReference>
<dbReference type="SUPFAM" id="SSF56059">
    <property type="entry name" value="Glutathione synthetase ATP-binding domain-like"/>
    <property type="match status" value="1"/>
</dbReference>
<keyword evidence="9 13" id="KW-0067">ATP-binding</keyword>
<dbReference type="InterPro" id="IPR011761">
    <property type="entry name" value="ATP-grasp"/>
</dbReference>
<dbReference type="STRING" id="27349.A0A0L6UAK0"/>
<dbReference type="GO" id="GO:0005524">
    <property type="term" value="F:ATP binding"/>
    <property type="evidence" value="ECO:0007669"/>
    <property type="project" value="UniProtKB-UniRule"/>
</dbReference>
<keyword evidence="10" id="KW-0464">Manganese</keyword>
<dbReference type="PANTHER" id="PTHR11405:SF5">
    <property type="entry name" value="CAD PROTEIN"/>
    <property type="match status" value="1"/>
</dbReference>
<evidence type="ECO:0000256" key="3">
    <source>
        <dbReference type="ARBA" id="ARBA00022571"/>
    </source>
</evidence>
<protein>
    <submittedName>
        <fullName evidence="15">Carbamoyl-phosphate synthase small subunit</fullName>
    </submittedName>
</protein>
<comment type="similarity">
    <text evidence="2">Belongs to the CarB family.</text>
</comment>
<evidence type="ECO:0000256" key="4">
    <source>
        <dbReference type="ARBA" id="ARBA00022598"/>
    </source>
</evidence>
<dbReference type="GO" id="GO:0005829">
    <property type="term" value="C:cytosol"/>
    <property type="evidence" value="ECO:0007669"/>
    <property type="project" value="TreeGrafter"/>
</dbReference>
<dbReference type="InterPro" id="IPR013815">
    <property type="entry name" value="ATP_grasp_subdomain_1"/>
</dbReference>
<keyword evidence="3" id="KW-0055">Arginine biosynthesis</keyword>
<sequence>MEKSSGVIISMGGQTPNNIALLLHRQNVKIFGTSPEMIDNAENRYKFSRMLDKIGVDQPRWKELMTIEEANLFCETVGYPVLVRPSYALSGAAMNAAYSADDLSAYLAQAAQVLREYPVVVTKYIEGAKEIEMDAVACHGKLVMHYVCEHVENAGVHSGDATLILPPQDLDPETVQKIKIATEKIGNALNITGPFNIHFIAKNNDIKVIECNVWASRSFPFVSKVTGIDAVTMATDVIMGFPVQPYPTSTMPKDYVGIKAPQFSFSCLAGPIWYWVLRCLRREKSHALAKIIASNSDSLEQMTATAVKAGFLTLVVSGNGTGGRIDDSKTLALVKSSISTRAHCNYVFVVAATPYNINSLDGQEIGLTSALMTIRA</sequence>
<dbReference type="SUPFAM" id="SSF52440">
    <property type="entry name" value="PreATP-grasp domain"/>
    <property type="match status" value="1"/>
</dbReference>
<comment type="caution">
    <text evidence="15">The sequence shown here is derived from an EMBL/GenBank/DDBJ whole genome shotgun (WGS) entry which is preliminary data.</text>
</comment>
<dbReference type="PROSITE" id="PS00866">
    <property type="entry name" value="CPSASE_1"/>
    <property type="match status" value="1"/>
</dbReference>